<reference evidence="2 3" key="2">
    <citation type="submission" date="2016-08" db="EMBL/GenBank/DDBJ databases">
        <title>Pervasive Adenine N6-methylation of Active Genes in Fungi.</title>
        <authorList>
            <consortium name="DOE Joint Genome Institute"/>
            <person name="Mondo S.J."/>
            <person name="Dannebaum R.O."/>
            <person name="Kuo R.C."/>
            <person name="Labutti K."/>
            <person name="Haridas S."/>
            <person name="Kuo A."/>
            <person name="Salamov A."/>
            <person name="Ahrendt S.R."/>
            <person name="Lipzen A."/>
            <person name="Sullivan W."/>
            <person name="Andreopoulos W.B."/>
            <person name="Clum A."/>
            <person name="Lindquist E."/>
            <person name="Daum C."/>
            <person name="Ramamoorthy G.K."/>
            <person name="Gryganskyi A."/>
            <person name="Culley D."/>
            <person name="Magnuson J.K."/>
            <person name="James T.Y."/>
            <person name="O'Malley M.A."/>
            <person name="Stajich J.E."/>
            <person name="Spatafora J.W."/>
            <person name="Visel A."/>
            <person name="Grigoriev I.V."/>
        </authorList>
    </citation>
    <scope>NUCLEOTIDE SEQUENCE [LARGE SCALE GENOMIC DNA]</scope>
    <source>
        <strain evidence="2 3">S4</strain>
    </source>
</reference>
<evidence type="ECO:0000256" key="1">
    <source>
        <dbReference type="ARBA" id="ARBA00005437"/>
    </source>
</evidence>
<dbReference type="InterPro" id="IPR038595">
    <property type="entry name" value="LOR_sf"/>
</dbReference>
<organism evidence="2 3">
    <name type="scientific">Anaeromyces robustus</name>
    <dbReference type="NCBI Taxonomy" id="1754192"/>
    <lineage>
        <taxon>Eukaryota</taxon>
        <taxon>Fungi</taxon>
        <taxon>Fungi incertae sedis</taxon>
        <taxon>Chytridiomycota</taxon>
        <taxon>Chytridiomycota incertae sedis</taxon>
        <taxon>Neocallimastigomycetes</taxon>
        <taxon>Neocallimastigales</taxon>
        <taxon>Neocallimastigaceae</taxon>
        <taxon>Anaeromyces</taxon>
    </lineage>
</organism>
<dbReference type="InterPro" id="IPR007612">
    <property type="entry name" value="LOR"/>
</dbReference>
<dbReference type="InterPro" id="IPR025659">
    <property type="entry name" value="Tubby-like_C"/>
</dbReference>
<dbReference type="EMBL" id="MCFG01000024">
    <property type="protein sequence ID" value="ORX86184.1"/>
    <property type="molecule type" value="Genomic_DNA"/>
</dbReference>
<keyword evidence="3" id="KW-1185">Reference proteome</keyword>
<comment type="caution">
    <text evidence="2">The sequence shown here is derived from an EMBL/GenBank/DDBJ whole genome shotgun (WGS) entry which is preliminary data.</text>
</comment>
<dbReference type="Pfam" id="PF04525">
    <property type="entry name" value="LOR"/>
    <property type="match status" value="1"/>
</dbReference>
<protein>
    <recommendedName>
        <fullName evidence="4">DUF567-domain-containing protein</fullName>
    </recommendedName>
</protein>
<accession>A0A1Y1XLG4</accession>
<reference evidence="2 3" key="1">
    <citation type="submission" date="2016-08" db="EMBL/GenBank/DDBJ databases">
        <title>A Parts List for Fungal Cellulosomes Revealed by Comparative Genomics.</title>
        <authorList>
            <consortium name="DOE Joint Genome Institute"/>
            <person name="Haitjema C.H."/>
            <person name="Gilmore S.P."/>
            <person name="Henske J.K."/>
            <person name="Solomon K.V."/>
            <person name="De Groot R."/>
            <person name="Kuo A."/>
            <person name="Mondo S.J."/>
            <person name="Salamov A.A."/>
            <person name="Labutti K."/>
            <person name="Zhao Z."/>
            <person name="Chiniquy J."/>
            <person name="Barry K."/>
            <person name="Brewer H.M."/>
            <person name="Purvine S.O."/>
            <person name="Wright A.T."/>
            <person name="Boxma B."/>
            <person name="Van Alen T."/>
            <person name="Hackstein J.H."/>
            <person name="Baker S.E."/>
            <person name="Grigoriev I.V."/>
            <person name="O'Malley M.A."/>
        </authorList>
    </citation>
    <scope>NUCLEOTIDE SEQUENCE [LARGE SCALE GENOMIC DNA]</scope>
    <source>
        <strain evidence="2 3">S4</strain>
    </source>
</reference>
<dbReference type="Proteomes" id="UP000193944">
    <property type="component" value="Unassembled WGS sequence"/>
</dbReference>
<proteinExistence type="inferred from homology"/>
<dbReference type="AlphaFoldDB" id="A0A1Y1XLG4"/>
<comment type="similarity">
    <text evidence="1">Belongs to the LOR family.</text>
</comment>
<evidence type="ECO:0008006" key="4">
    <source>
        <dbReference type="Google" id="ProtNLM"/>
    </source>
</evidence>
<dbReference type="SUPFAM" id="SSF54518">
    <property type="entry name" value="Tubby C-terminal domain-like"/>
    <property type="match status" value="1"/>
</dbReference>
<evidence type="ECO:0000313" key="2">
    <source>
        <dbReference type="EMBL" id="ORX86184.1"/>
    </source>
</evidence>
<dbReference type="OrthoDB" id="2149306at2759"/>
<sequence>MAVANNIFPPDHEISVFDKKFISQQYNTYTIKEGQHVIDNKGAALFDCIYEDNKVTVNDNSGKTIFNVRYNEIVYPIEKLTIYPENTDSKSLITFNLKRTFLSKKYIIDFFNQATQMNETIEMNCHSSFSNFDIYAGRKKDNSPLICKITKIKTQVLTGEDFIIEMAPNVDTLFMIAIGICVYKIYLNTYIVTSW</sequence>
<dbReference type="Gene3D" id="2.40.160.200">
    <property type="entry name" value="LURP1-related"/>
    <property type="match status" value="1"/>
</dbReference>
<gene>
    <name evidence="2" type="ORF">BCR32DRAFT_325072</name>
</gene>
<evidence type="ECO:0000313" key="3">
    <source>
        <dbReference type="Proteomes" id="UP000193944"/>
    </source>
</evidence>
<name>A0A1Y1XLG4_9FUNG</name>